<feature type="compositionally biased region" description="Pro residues" evidence="8">
    <location>
        <begin position="159"/>
        <end position="171"/>
    </location>
</feature>
<keyword evidence="6" id="KW-0333">Golgi apparatus</keyword>
<sequence>GTATSAFGLASGLAVPAYEHSSLAPTNTHTHTRARRKGVEGCMESPKQVATNKKWKLCSIAGFLGLFFLVFCTDQRRRNVLLEPLESLGRPQSGSLPTTEQVVSTVNVSVELRKAHSCETAAATAETMSPPPPISSSCPQPGAATEPDSHQLPHVLEVPSPPPSEDSPPQPARQSEIPAASEDEEGGSLAEGKCDIYEGRWVYDPETYPLYHAGQCPFLSDQVSCQRNGRPDSRYEHWRWQPGGCDVPRRNVGASMLETLRGKRVVIVGDSLNRNQWESLACLLYSSVHNPSRAVVKDGVFRALDYNCTVEFYWSPFLVSLEMLDSGKKVIKLENLPASAKRWLNADVMVFNTGHWWTHKGRFRSWDFYERGGELVQDMDMNTALEMGLRTWARWVDQRVDPTKTRVFFRSISPEHNGEHRCHNQTHPITNETYVQRLPSSMVSIVEKTIRQMKTPVRYLNITRLSEYRRDAHASVYATAMQMELVTEEQRRQLWRHADCSHWCLPGLPDTWNVLLYASIIDNP</sequence>
<keyword evidence="3" id="KW-0812">Transmembrane</keyword>
<dbReference type="InterPro" id="IPR025846">
    <property type="entry name" value="TBL_N"/>
</dbReference>
<evidence type="ECO:0000259" key="9">
    <source>
        <dbReference type="Pfam" id="PF13839"/>
    </source>
</evidence>
<evidence type="ECO:0000256" key="1">
    <source>
        <dbReference type="ARBA" id="ARBA00004323"/>
    </source>
</evidence>
<keyword evidence="4" id="KW-0735">Signal-anchor</keyword>
<evidence type="ECO:0000256" key="4">
    <source>
        <dbReference type="ARBA" id="ARBA00022968"/>
    </source>
</evidence>
<protein>
    <submittedName>
        <fullName evidence="11">Classical arabinogalactan protein 11</fullName>
    </submittedName>
</protein>
<feature type="domain" description="Trichome birefringence-like N-terminal" evidence="10">
    <location>
        <begin position="193"/>
        <end position="246"/>
    </location>
</feature>
<dbReference type="EMBL" id="GDJX01024334">
    <property type="protein sequence ID" value="JAT43602.1"/>
    <property type="molecule type" value="Transcribed_RNA"/>
</dbReference>
<gene>
    <name evidence="11" type="primary">AGP11_0</name>
    <name evidence="11" type="ORF">g.94723</name>
</gene>
<dbReference type="PANTHER" id="PTHR32285">
    <property type="entry name" value="PROTEIN TRICHOME BIREFRINGENCE-LIKE 9-RELATED"/>
    <property type="match status" value="1"/>
</dbReference>
<evidence type="ECO:0000256" key="8">
    <source>
        <dbReference type="SAM" id="MobiDB-lite"/>
    </source>
</evidence>
<dbReference type="Pfam" id="PF13839">
    <property type="entry name" value="PC-Esterase"/>
    <property type="match status" value="1"/>
</dbReference>
<dbReference type="InterPro" id="IPR029962">
    <property type="entry name" value="TBL"/>
</dbReference>
<evidence type="ECO:0000313" key="11">
    <source>
        <dbReference type="EMBL" id="JAT43602.1"/>
    </source>
</evidence>
<evidence type="ECO:0000256" key="6">
    <source>
        <dbReference type="ARBA" id="ARBA00023034"/>
    </source>
</evidence>
<name>A0A1D1XMI8_9ARAE</name>
<evidence type="ECO:0000256" key="2">
    <source>
        <dbReference type="ARBA" id="ARBA00007727"/>
    </source>
</evidence>
<dbReference type="GO" id="GO:0000139">
    <property type="term" value="C:Golgi membrane"/>
    <property type="evidence" value="ECO:0007669"/>
    <property type="project" value="UniProtKB-SubCell"/>
</dbReference>
<comment type="subcellular location">
    <subcellularLocation>
        <location evidence="1">Golgi apparatus membrane</location>
        <topology evidence="1">Single-pass type II membrane protein</topology>
    </subcellularLocation>
</comment>
<proteinExistence type="inferred from homology"/>
<evidence type="ECO:0000259" key="10">
    <source>
        <dbReference type="Pfam" id="PF14416"/>
    </source>
</evidence>
<organism evidence="11">
    <name type="scientific">Anthurium amnicola</name>
    <dbReference type="NCBI Taxonomy" id="1678845"/>
    <lineage>
        <taxon>Eukaryota</taxon>
        <taxon>Viridiplantae</taxon>
        <taxon>Streptophyta</taxon>
        <taxon>Embryophyta</taxon>
        <taxon>Tracheophyta</taxon>
        <taxon>Spermatophyta</taxon>
        <taxon>Magnoliopsida</taxon>
        <taxon>Liliopsida</taxon>
        <taxon>Araceae</taxon>
        <taxon>Pothoideae</taxon>
        <taxon>Potheae</taxon>
        <taxon>Anthurium</taxon>
    </lineage>
</organism>
<accession>A0A1D1XMI8</accession>
<dbReference type="InterPro" id="IPR026057">
    <property type="entry name" value="TBL_C"/>
</dbReference>
<evidence type="ECO:0000256" key="3">
    <source>
        <dbReference type="ARBA" id="ARBA00022692"/>
    </source>
</evidence>
<feature type="non-terminal residue" evidence="11">
    <location>
        <position position="1"/>
    </location>
</feature>
<reference evidence="11" key="1">
    <citation type="submission" date="2015-07" db="EMBL/GenBank/DDBJ databases">
        <title>Transcriptome Assembly of Anthurium amnicola.</title>
        <authorList>
            <person name="Suzuki J."/>
        </authorList>
    </citation>
    <scope>NUCLEOTIDE SEQUENCE</scope>
</reference>
<feature type="region of interest" description="Disordered" evidence="8">
    <location>
        <begin position="121"/>
        <end position="190"/>
    </location>
</feature>
<dbReference type="PANTHER" id="PTHR32285:SF38">
    <property type="entry name" value="OS01G0614300 PROTEIN"/>
    <property type="match status" value="1"/>
</dbReference>
<evidence type="ECO:0000256" key="7">
    <source>
        <dbReference type="ARBA" id="ARBA00023136"/>
    </source>
</evidence>
<dbReference type="GO" id="GO:1990538">
    <property type="term" value="F:xylan O-acetyltransferase activity"/>
    <property type="evidence" value="ECO:0007669"/>
    <property type="project" value="UniProtKB-ARBA"/>
</dbReference>
<keyword evidence="5" id="KW-1133">Transmembrane helix</keyword>
<comment type="similarity">
    <text evidence="2">Belongs to the PC-esterase family. TBL subfamily.</text>
</comment>
<keyword evidence="7" id="KW-0472">Membrane</keyword>
<feature type="domain" description="Trichome birefringence-like C-terminal" evidence="9">
    <location>
        <begin position="253"/>
        <end position="518"/>
    </location>
</feature>
<feature type="region of interest" description="Disordered" evidence="8">
    <location>
        <begin position="21"/>
        <end position="40"/>
    </location>
</feature>
<dbReference type="AlphaFoldDB" id="A0A1D1XMI8"/>
<dbReference type="Pfam" id="PF14416">
    <property type="entry name" value="PMR5N"/>
    <property type="match status" value="1"/>
</dbReference>
<evidence type="ECO:0000256" key="5">
    <source>
        <dbReference type="ARBA" id="ARBA00022989"/>
    </source>
</evidence>